<dbReference type="PANTHER" id="PTHR37984">
    <property type="entry name" value="PROTEIN CBG26694"/>
    <property type="match status" value="1"/>
</dbReference>
<dbReference type="PANTHER" id="PTHR37984:SF15">
    <property type="entry name" value="INTEGRASE CATALYTIC DOMAIN-CONTAINING PROTEIN"/>
    <property type="match status" value="1"/>
</dbReference>
<organism evidence="2 3">
    <name type="scientific">Acipenser ruthenus</name>
    <name type="common">Sterlet sturgeon</name>
    <dbReference type="NCBI Taxonomy" id="7906"/>
    <lineage>
        <taxon>Eukaryota</taxon>
        <taxon>Metazoa</taxon>
        <taxon>Chordata</taxon>
        <taxon>Craniata</taxon>
        <taxon>Vertebrata</taxon>
        <taxon>Euteleostomi</taxon>
        <taxon>Actinopterygii</taxon>
        <taxon>Chondrostei</taxon>
        <taxon>Acipenseriformes</taxon>
        <taxon>Acipenseridae</taxon>
        <taxon>Acipenser</taxon>
    </lineage>
</organism>
<proteinExistence type="predicted"/>
<dbReference type="EMBL" id="SCEB01214101">
    <property type="protein sequence ID" value="RXM37131.1"/>
    <property type="molecule type" value="Genomic_DNA"/>
</dbReference>
<dbReference type="FunFam" id="3.30.70.270:FF:000026">
    <property type="entry name" value="Transposon Ty3-G Gag-Pol polyprotein"/>
    <property type="match status" value="1"/>
</dbReference>
<dbReference type="SUPFAM" id="SSF56672">
    <property type="entry name" value="DNA/RNA polymerases"/>
    <property type="match status" value="1"/>
</dbReference>
<gene>
    <name evidence="2" type="ORF">EOD39_11161</name>
</gene>
<dbReference type="CDD" id="cd09274">
    <property type="entry name" value="RNase_HI_RT_Ty3"/>
    <property type="match status" value="1"/>
</dbReference>
<dbReference type="InterPro" id="IPR043502">
    <property type="entry name" value="DNA/RNA_pol_sf"/>
</dbReference>
<dbReference type="InterPro" id="IPR043128">
    <property type="entry name" value="Rev_trsase/Diguanyl_cyclase"/>
</dbReference>
<evidence type="ECO:0000313" key="3">
    <source>
        <dbReference type="Proteomes" id="UP000289886"/>
    </source>
</evidence>
<comment type="caution">
    <text evidence="2">The sequence shown here is derived from an EMBL/GenBank/DDBJ whole genome shotgun (WGS) entry which is preliminary data.</text>
</comment>
<dbReference type="Gene3D" id="3.10.20.370">
    <property type="match status" value="1"/>
</dbReference>
<evidence type="ECO:0000259" key="1">
    <source>
        <dbReference type="Pfam" id="PF17919"/>
    </source>
</evidence>
<dbReference type="InterPro" id="IPR041577">
    <property type="entry name" value="RT_RNaseH_2"/>
</dbReference>
<feature type="domain" description="Reverse transcriptase/retrotransposon-derived protein RNase H-like" evidence="1">
    <location>
        <begin position="116"/>
        <end position="213"/>
    </location>
</feature>
<dbReference type="Pfam" id="PF17919">
    <property type="entry name" value="RT_RNaseH_2"/>
    <property type="match status" value="1"/>
</dbReference>
<dbReference type="InterPro" id="IPR050951">
    <property type="entry name" value="Retrovirus_Pol_polyprotein"/>
</dbReference>
<feature type="non-terminal residue" evidence="2">
    <location>
        <position position="1"/>
    </location>
</feature>
<keyword evidence="3" id="KW-1185">Reference proteome</keyword>
<protein>
    <submittedName>
        <fullName evidence="2">Transposon Tf2-9 polyprotein</fullName>
    </submittedName>
</protein>
<reference evidence="2 3" key="1">
    <citation type="submission" date="2019-01" db="EMBL/GenBank/DDBJ databases">
        <title>Draft Genome and Complete Hox-Cluster Characterization of the Sterlet Sturgeon (Acipenser ruthenus).</title>
        <authorList>
            <person name="Wei Q."/>
        </authorList>
    </citation>
    <scope>NUCLEOTIDE SEQUENCE [LARGE SCALE GENOMIC DNA]</scope>
    <source>
        <strain evidence="2">WHYD16114868_AA</strain>
        <tissue evidence="2">Blood</tissue>
    </source>
</reference>
<dbReference type="AlphaFoldDB" id="A0A444UPP2"/>
<accession>A0A444UPP2</accession>
<dbReference type="Proteomes" id="UP000289886">
    <property type="component" value="Unassembled WGS sequence"/>
</dbReference>
<dbReference type="FunFam" id="3.10.20.370:FF:000001">
    <property type="entry name" value="Retrovirus-related Pol polyprotein from transposon 17.6-like protein"/>
    <property type="match status" value="1"/>
</dbReference>
<sequence>SRAWPYILMILSLSDHNAKLAQVLQHFQEYNLTLNEDKCKFQDQEIDFVGYQISSQGVKPLNSNIEAILQLPDPQNVLQLSSFLGMTNYYLCFVPAYADITAPLRLLLKKDAPWDWTPTCQAAIDTLKIKMTSTPTLAHFSLGASTIVTCDASAIALGAVLSQIQGGRELPVAFASRALSPTEQKYSVGEREALACIWACERWHTYLYGRHFILRTDHQALTSLLATSGSGHTPLRISRWSDWLYHYNFTVEFKPGKLNQVADHPSRVLLAATPGPDLETENDLVMMLTSSLTTVITPEEVERESGNDLLHRAVRQYITEGWPKTVVDNLQPFLKIKDFEWHATTGVSPATLMMGRNLRLPLDKIKQAEPFHTPAAIRHKVQQCQEATKQYVDLKRGARKVDLVPLQWVRIKRPQAGDKLRTQFSKPIQIRKQVVPATFILQDGSKWHSSRLIRVAAPPQELEMLAGESWDCATAGETTTENELANLCHGMYATQRPPRTRARPHRFTDFVTDFHT</sequence>
<name>A0A444UPP2_ACIRT</name>
<dbReference type="Gene3D" id="3.30.70.270">
    <property type="match status" value="2"/>
</dbReference>
<evidence type="ECO:0000313" key="2">
    <source>
        <dbReference type="EMBL" id="RXM37131.1"/>
    </source>
</evidence>